<protein>
    <submittedName>
        <fullName evidence="2">Uncharacterized protein</fullName>
    </submittedName>
</protein>
<name>A0A813VZJ8_9BILA</name>
<sequence>MMVNTSKLSNESVTPTTVATTTKDIKDGKKSSLLSPTNEKKKTKKSITTTTSSSSSSRTTKKNKRKDLSSNNSRSKSKSVTNHRRISFSNIKQQSQKRPRSLSDESTSSRSCSSDSSCSTSSSNSSSVNSSVSSANSILPKSVKTIKMAKNNDNLEPAIQLTTDNTYDMEINTDKNLTTALPATTITTTITDENNSDDKSRRSIAEKHIKTITSKTKTGKHDLIDGFAFLSFENNDDLLLAYEQHQQLLIAHNKHKINERNRITIGRKTSRKTDQSSIMIYEANRSMNISCNPTIKVDIAPSSSNTPLISSLDDSKPFIVKNNQQQLDKFDDDSQQQIPKHTVVTQSSELNKEQRAPLTIKSEPNLFDYSQFKQFPPFSSSPFGPSLPFDPMIYSRFYNPHHNFELPIPPPPLFSSGPALFRPYPKSDESPNTSSSSSVNLSLEKMLSSFYPTYISAATAAATNTPSSASINVKMDPTNMCPNLWSRETLQRQLNSHYLASHHNQNSFQQPQADKLLTQPKSDVSPTQFSSTTKVTNPSPKPSNSTSSTDFTPLPYHLPPLIFTEFHQHQHNHNHTHQHNLNLTTKNDSLSKSPAITPNSTVTKEVPSKKPSSQTKMKFSVSEMFTNDNHANNNSTVKRSNELSSRNHAFLSVNKSSVKNSCPPAPTIKPSNGRWSSAHVHIAWMIYYQEQRVRDKFGLTSPNKQQNPAMNTLRPPFFSFDAQSALFSSQNDLNARNNFSPWMAQSFKSLPPFLPHQEQSPLLRPPFAPVLNKSSSSTSLTLPCPKPIVTPSTTIKQKRDSEIKHQAKPITIDITSSRTTPLPTPTFFDSHITNATSLLDRRSLSLLVPNRSTPVSTHLLSSPSLRLQQQQNKDLFDERRKFNQEQLLAFPPSPFLSSLLTNPAASNSSMPPFNRPTTSTSNIDYKPSLSPYFPTPSSLFDPSTIGTRAPPFLPDRLEQERYRYLLEQQAQLREREVQMMMTAVNHPLSALHQSLSTNDERIRFHERLYKPY</sequence>
<evidence type="ECO:0000256" key="1">
    <source>
        <dbReference type="SAM" id="MobiDB-lite"/>
    </source>
</evidence>
<keyword evidence="4" id="KW-1185">Reference proteome</keyword>
<feature type="compositionally biased region" description="Basic residues" evidence="1">
    <location>
        <begin position="75"/>
        <end position="86"/>
    </location>
</feature>
<evidence type="ECO:0000313" key="3">
    <source>
        <dbReference type="EMBL" id="CAF3638152.1"/>
    </source>
</evidence>
<feature type="compositionally biased region" description="Polar residues" evidence="1">
    <location>
        <begin position="905"/>
        <end position="923"/>
    </location>
</feature>
<feature type="compositionally biased region" description="Polar residues" evidence="1">
    <location>
        <begin position="1"/>
        <end position="12"/>
    </location>
</feature>
<feature type="region of interest" description="Disordered" evidence="1">
    <location>
        <begin position="419"/>
        <end position="438"/>
    </location>
</feature>
<feature type="compositionally biased region" description="Polar residues" evidence="1">
    <location>
        <begin position="519"/>
        <end position="535"/>
    </location>
</feature>
<feature type="region of interest" description="Disordered" evidence="1">
    <location>
        <begin position="905"/>
        <end position="925"/>
    </location>
</feature>
<proteinExistence type="predicted"/>
<dbReference type="Proteomes" id="UP000663829">
    <property type="component" value="Unassembled WGS sequence"/>
</dbReference>
<dbReference type="OrthoDB" id="10063564at2759"/>
<gene>
    <name evidence="2" type="ORF">GPM918_LOCUS6047</name>
    <name evidence="3" type="ORF">SRO942_LOCUS6047</name>
</gene>
<feature type="compositionally biased region" description="Low complexity" evidence="1">
    <location>
        <begin position="536"/>
        <end position="549"/>
    </location>
</feature>
<feature type="region of interest" description="Disordered" evidence="1">
    <location>
        <begin position="519"/>
        <end position="553"/>
    </location>
</feature>
<feature type="compositionally biased region" description="Polar residues" evidence="1">
    <location>
        <begin position="590"/>
        <end position="603"/>
    </location>
</feature>
<feature type="region of interest" description="Disordered" evidence="1">
    <location>
        <begin position="1"/>
        <end position="136"/>
    </location>
</feature>
<reference evidence="2" key="1">
    <citation type="submission" date="2021-02" db="EMBL/GenBank/DDBJ databases">
        <authorList>
            <person name="Nowell W R."/>
        </authorList>
    </citation>
    <scope>NUCLEOTIDE SEQUENCE</scope>
</reference>
<dbReference type="AlphaFoldDB" id="A0A813VZJ8"/>
<feature type="compositionally biased region" description="Low complexity" evidence="1">
    <location>
        <begin position="13"/>
        <end position="22"/>
    </location>
</feature>
<feature type="compositionally biased region" description="Low complexity" evidence="1">
    <location>
        <begin position="46"/>
        <end position="58"/>
    </location>
</feature>
<comment type="caution">
    <text evidence="2">The sequence shown here is derived from an EMBL/GenBank/DDBJ whole genome shotgun (WGS) entry which is preliminary data.</text>
</comment>
<evidence type="ECO:0000313" key="2">
    <source>
        <dbReference type="EMBL" id="CAF0850513.1"/>
    </source>
</evidence>
<dbReference type="EMBL" id="CAJNOQ010000910">
    <property type="protein sequence ID" value="CAF0850513.1"/>
    <property type="molecule type" value="Genomic_DNA"/>
</dbReference>
<organism evidence="2 4">
    <name type="scientific">Didymodactylos carnosus</name>
    <dbReference type="NCBI Taxonomy" id="1234261"/>
    <lineage>
        <taxon>Eukaryota</taxon>
        <taxon>Metazoa</taxon>
        <taxon>Spiralia</taxon>
        <taxon>Gnathifera</taxon>
        <taxon>Rotifera</taxon>
        <taxon>Eurotatoria</taxon>
        <taxon>Bdelloidea</taxon>
        <taxon>Philodinida</taxon>
        <taxon>Philodinidae</taxon>
        <taxon>Didymodactylos</taxon>
    </lineage>
</organism>
<dbReference type="Proteomes" id="UP000681722">
    <property type="component" value="Unassembled WGS sequence"/>
</dbReference>
<accession>A0A813VZJ8</accession>
<feature type="region of interest" description="Disordered" evidence="1">
    <location>
        <begin position="590"/>
        <end position="616"/>
    </location>
</feature>
<feature type="compositionally biased region" description="Low complexity" evidence="1">
    <location>
        <begin position="104"/>
        <end position="134"/>
    </location>
</feature>
<dbReference type="EMBL" id="CAJOBC010000910">
    <property type="protein sequence ID" value="CAF3638152.1"/>
    <property type="molecule type" value="Genomic_DNA"/>
</dbReference>
<evidence type="ECO:0000313" key="4">
    <source>
        <dbReference type="Proteomes" id="UP000663829"/>
    </source>
</evidence>